<evidence type="ECO:0000313" key="6">
    <source>
        <dbReference type="Proteomes" id="UP000752696"/>
    </source>
</evidence>
<dbReference type="PANTHER" id="PTHR47827:SF3">
    <property type="entry name" value="AF-9 ANC1 HOMOLOGY DOMAIN-CONTAINING PROTEIN"/>
    <property type="match status" value="1"/>
</dbReference>
<name>A0A6V7GUV0_9HYME</name>
<comment type="caution">
    <text evidence="5">The sequence shown here is derived from an EMBL/GenBank/DDBJ whole genome shotgun (WGS) entry which is preliminary data.</text>
</comment>
<evidence type="ECO:0000313" key="5">
    <source>
        <dbReference type="EMBL" id="CAD1469053.1"/>
    </source>
</evidence>
<feature type="compositionally biased region" description="Low complexity" evidence="3">
    <location>
        <begin position="600"/>
        <end position="617"/>
    </location>
</feature>
<feature type="compositionally biased region" description="Basic and acidic residues" evidence="3">
    <location>
        <begin position="305"/>
        <end position="445"/>
    </location>
</feature>
<dbReference type="Pfam" id="PF03366">
    <property type="entry name" value="YEATS"/>
    <property type="match status" value="1"/>
</dbReference>
<dbReference type="EMBL" id="CAJDYZ010001682">
    <property type="protein sequence ID" value="CAD1469053.1"/>
    <property type="molecule type" value="Genomic_DNA"/>
</dbReference>
<feature type="compositionally biased region" description="Basic and acidic residues" evidence="3">
    <location>
        <begin position="584"/>
        <end position="599"/>
    </location>
</feature>
<dbReference type="PROSITE" id="PS51037">
    <property type="entry name" value="YEATS"/>
    <property type="match status" value="1"/>
</dbReference>
<organism evidence="5 6">
    <name type="scientific">Heterotrigona itama</name>
    <dbReference type="NCBI Taxonomy" id="395501"/>
    <lineage>
        <taxon>Eukaryota</taxon>
        <taxon>Metazoa</taxon>
        <taxon>Ecdysozoa</taxon>
        <taxon>Arthropoda</taxon>
        <taxon>Hexapoda</taxon>
        <taxon>Insecta</taxon>
        <taxon>Pterygota</taxon>
        <taxon>Neoptera</taxon>
        <taxon>Endopterygota</taxon>
        <taxon>Hymenoptera</taxon>
        <taxon>Apocrita</taxon>
        <taxon>Aculeata</taxon>
        <taxon>Apoidea</taxon>
        <taxon>Anthophila</taxon>
        <taxon>Apidae</taxon>
        <taxon>Heterotrigona</taxon>
    </lineage>
</organism>
<feature type="compositionally biased region" description="Basic residues" evidence="3">
    <location>
        <begin position="446"/>
        <end position="456"/>
    </location>
</feature>
<dbReference type="GO" id="GO:0003682">
    <property type="term" value="F:chromatin binding"/>
    <property type="evidence" value="ECO:0007669"/>
    <property type="project" value="TreeGrafter"/>
</dbReference>
<feature type="compositionally biased region" description="Polar residues" evidence="3">
    <location>
        <begin position="204"/>
        <end position="216"/>
    </location>
</feature>
<gene>
    <name evidence="5" type="ORF">MHI_LOCUS92510</name>
</gene>
<feature type="compositionally biased region" description="Basic and acidic residues" evidence="3">
    <location>
        <begin position="620"/>
        <end position="643"/>
    </location>
</feature>
<dbReference type="GO" id="GO:0045893">
    <property type="term" value="P:positive regulation of DNA-templated transcription"/>
    <property type="evidence" value="ECO:0007669"/>
    <property type="project" value="TreeGrafter"/>
</dbReference>
<feature type="compositionally biased region" description="Basic and acidic residues" evidence="3">
    <location>
        <begin position="553"/>
        <end position="576"/>
    </location>
</feature>
<feature type="compositionally biased region" description="Polar residues" evidence="3">
    <location>
        <begin position="479"/>
        <end position="494"/>
    </location>
</feature>
<protein>
    <recommendedName>
        <fullName evidence="4">YEATS domain-containing protein</fullName>
    </recommendedName>
</protein>
<dbReference type="InterPro" id="IPR055129">
    <property type="entry name" value="YEATS_dom"/>
</dbReference>
<keyword evidence="6" id="KW-1185">Reference proteome</keyword>
<dbReference type="Gene3D" id="1.20.1270.290">
    <property type="match status" value="1"/>
</dbReference>
<reference evidence="5" key="1">
    <citation type="submission" date="2020-07" db="EMBL/GenBank/DDBJ databases">
        <authorList>
            <person name="Nazaruddin N."/>
        </authorList>
    </citation>
    <scope>NUCLEOTIDE SEQUENCE</scope>
</reference>
<dbReference type="PANTHER" id="PTHR47827">
    <property type="entry name" value="AHD DOMAIN-CONTAINING PROTEIN"/>
    <property type="match status" value="1"/>
</dbReference>
<dbReference type="Gene3D" id="2.60.40.1970">
    <property type="entry name" value="YEATS domain"/>
    <property type="match status" value="1"/>
</dbReference>
<evidence type="ECO:0000256" key="3">
    <source>
        <dbReference type="SAM" id="MobiDB-lite"/>
    </source>
</evidence>
<evidence type="ECO:0000256" key="1">
    <source>
        <dbReference type="ARBA" id="ARBA00023242"/>
    </source>
</evidence>
<dbReference type="Proteomes" id="UP000752696">
    <property type="component" value="Unassembled WGS sequence"/>
</dbReference>
<dbReference type="InterPro" id="IPR052790">
    <property type="entry name" value="YEATS_domain"/>
</dbReference>
<accession>A0A6V7GUV0</accession>
<dbReference type="OrthoDB" id="10053467at2759"/>
<evidence type="ECO:0000259" key="4">
    <source>
        <dbReference type="PROSITE" id="PS51037"/>
    </source>
</evidence>
<proteinExistence type="predicted"/>
<feature type="region of interest" description="Disordered" evidence="3">
    <location>
        <begin position="138"/>
        <end position="665"/>
    </location>
</feature>
<dbReference type="CDD" id="cd16906">
    <property type="entry name" value="YEATS_AF-9_like"/>
    <property type="match status" value="1"/>
</dbReference>
<dbReference type="Pfam" id="PF17793">
    <property type="entry name" value="AHD"/>
    <property type="match status" value="1"/>
</dbReference>
<feature type="compositionally biased region" description="Basic and acidic residues" evidence="3">
    <location>
        <begin position="457"/>
        <end position="478"/>
    </location>
</feature>
<feature type="compositionally biased region" description="Basic and acidic residues" evidence="3">
    <location>
        <begin position="217"/>
        <end position="259"/>
    </location>
</feature>
<comment type="subcellular location">
    <subcellularLocation>
        <location evidence="2">Nucleus</location>
    </subcellularLocation>
</comment>
<dbReference type="AlphaFoldDB" id="A0A6V7GUV0"/>
<sequence>MAIRITLECGHSSVVRMRTTPQGYTHDWEVFVRGIDNAEIHHYVEKVVFQLHQTFSRPRRILKDPPFVIKESGYAGFEIPIHIYLKNKDEGSKKIEILYDLNLQSSGPAITNVIRHTEIINNPSDEFRRKLLKGGGVLVSGSENSAEKSEPKALTMVGKPKMGGNELRKHKNMESKTSNSFAELFGTPLKPTKVSQDTRKNTVQEKSSASKSLFTSEKSDKGEKTKLKDNSHKDIKKEKIDDKKDKKIKDQPQDKNRIKEKPKRPSSPANRSHSTPSNKRPSSPSVPIKRRSPLLPPAKRPTSPKSKEKELKKVAFEKEKDKNKEKDKVKDNSKIIDSKNDKRKDKKGYKDDRDKERKDKYKDGERSGSKEAVKLPEKKNNKSEKSEKSEKEKSQEYKSAKDLRKSPKLPKDSEKSKDDKLVKMEKSEKTDKSEKTKDSKSEKDRQKHKHKKRDRKDKRDSSKDRDKKDRRDRVKSSAEKQNNVPNVSVTNPLSTLLAEMPERDSSDSAPSVDDDSFSDAKLVPIVKKDVENLTVSASPREMAKPVSPATSMDMKKEKIDRNKREKPKGKGDEKEIRKRKRRSDSKGDEEPGVKKDRGHSSSSPLEPVSSSQSPVVVDQETVHMKDKEDRGVMEQVTEKRIETEAEQVAPDSTNSTLVESEMGEPPVFSEDYVSQLKDLQQKIMTLQDNQELQRVVQVIAETGQYEITKKTFDFDLCALDRRTVQRLQQFFAS</sequence>
<dbReference type="InterPro" id="IPR038704">
    <property type="entry name" value="YEAST_sf"/>
</dbReference>
<feature type="compositionally biased region" description="Polar residues" evidence="3">
    <location>
        <begin position="267"/>
        <end position="285"/>
    </location>
</feature>
<dbReference type="InterPro" id="IPR040930">
    <property type="entry name" value="AF-9_AHD"/>
</dbReference>
<feature type="domain" description="YEATS" evidence="4">
    <location>
        <begin position="1"/>
        <end position="134"/>
    </location>
</feature>
<keyword evidence="1 2" id="KW-0539">Nucleus</keyword>
<dbReference type="GO" id="GO:0008023">
    <property type="term" value="C:transcription elongation factor complex"/>
    <property type="evidence" value="ECO:0007669"/>
    <property type="project" value="TreeGrafter"/>
</dbReference>
<evidence type="ECO:0000256" key="2">
    <source>
        <dbReference type="PROSITE-ProRule" id="PRU00376"/>
    </source>
</evidence>